<feature type="transmembrane region" description="Helical" evidence="6">
    <location>
        <begin position="20"/>
        <end position="41"/>
    </location>
</feature>
<dbReference type="InterPro" id="IPR001851">
    <property type="entry name" value="ABC_transp_permease"/>
</dbReference>
<dbReference type="Pfam" id="PF02653">
    <property type="entry name" value="BPD_transp_2"/>
    <property type="match status" value="1"/>
</dbReference>
<evidence type="ECO:0000313" key="7">
    <source>
        <dbReference type="EMBL" id="WZL75639.1"/>
    </source>
</evidence>
<evidence type="ECO:0000256" key="1">
    <source>
        <dbReference type="ARBA" id="ARBA00004651"/>
    </source>
</evidence>
<sequence length="357" mass="38579">MQILSVRKKHWLETFGRYWILFFLIGEAAFFSLTGMGFFSARNFQNILVASTTILLLAAGETFVIISGGIDLSVGFVMGFSCVVCAKIMVTLQALGLAEPLAILLGIGGCLLIGLLPGFVNGFLVARMRVPPFIATFGMYGIAYGFAEIISGNVPIANLPKMVGFIGNGYLLYYLPGKALTWLSPPQGISRAEIRELIPLIPNVFFFALLVVLVFAFLLSRTQFGQHTYAIGGNIDAARRAGINVERHLIKVYMISSFFAALGGVMYTLRFVTGRADAGAARMLDSIAAVVIGGASLYGGTGTMIGSILGTLIIGILETGMVNRGLPTYNKYIWVGIILVMAVLIDQFFLEEHRKEG</sequence>
<evidence type="ECO:0000256" key="4">
    <source>
        <dbReference type="ARBA" id="ARBA00022989"/>
    </source>
</evidence>
<dbReference type="PANTHER" id="PTHR32196">
    <property type="entry name" value="ABC TRANSPORTER PERMEASE PROTEIN YPHD-RELATED-RELATED"/>
    <property type="match status" value="1"/>
</dbReference>
<keyword evidence="5 6" id="KW-0472">Membrane</keyword>
<protein>
    <submittedName>
        <fullName evidence="7">ABC transporter permease</fullName>
    </submittedName>
</protein>
<keyword evidence="2" id="KW-1003">Cell membrane</keyword>
<feature type="transmembrane region" description="Helical" evidence="6">
    <location>
        <begin position="47"/>
        <end position="66"/>
    </location>
</feature>
<keyword evidence="4 6" id="KW-1133">Transmembrane helix</keyword>
<evidence type="ECO:0000256" key="5">
    <source>
        <dbReference type="ARBA" id="ARBA00023136"/>
    </source>
</evidence>
<name>A0ABZ2Y9I3_9BACT</name>
<feature type="transmembrane region" description="Helical" evidence="6">
    <location>
        <begin position="133"/>
        <end position="150"/>
    </location>
</feature>
<evidence type="ECO:0000256" key="2">
    <source>
        <dbReference type="ARBA" id="ARBA00022475"/>
    </source>
</evidence>
<comment type="subcellular location">
    <subcellularLocation>
        <location evidence="1">Cell membrane</location>
        <topology evidence="1">Multi-pass membrane protein</topology>
    </subcellularLocation>
</comment>
<evidence type="ECO:0000256" key="3">
    <source>
        <dbReference type="ARBA" id="ARBA00022692"/>
    </source>
</evidence>
<feature type="transmembrane region" description="Helical" evidence="6">
    <location>
        <begin position="197"/>
        <end position="219"/>
    </location>
</feature>
<feature type="transmembrane region" description="Helical" evidence="6">
    <location>
        <begin position="284"/>
        <end position="317"/>
    </location>
</feature>
<feature type="transmembrane region" description="Helical" evidence="6">
    <location>
        <begin position="73"/>
        <end position="95"/>
    </location>
</feature>
<evidence type="ECO:0000256" key="6">
    <source>
        <dbReference type="SAM" id="Phobius"/>
    </source>
</evidence>
<dbReference type="RefSeq" id="WP_369017788.1">
    <property type="nucleotide sequence ID" value="NZ_CP121689.1"/>
</dbReference>
<dbReference type="Proteomes" id="UP001461341">
    <property type="component" value="Chromosome"/>
</dbReference>
<proteinExistence type="predicted"/>
<organism evidence="7 8">
    <name type="scientific">Thermatribacter velox</name>
    <dbReference type="NCBI Taxonomy" id="3039681"/>
    <lineage>
        <taxon>Bacteria</taxon>
        <taxon>Pseudomonadati</taxon>
        <taxon>Atribacterota</taxon>
        <taxon>Atribacteria</taxon>
        <taxon>Atribacterales</taxon>
        <taxon>Thermatribacteraceae</taxon>
        <taxon>Thermatribacter</taxon>
    </lineage>
</organism>
<keyword evidence="8" id="KW-1185">Reference proteome</keyword>
<feature type="transmembrane region" description="Helical" evidence="6">
    <location>
        <begin position="156"/>
        <end position="176"/>
    </location>
</feature>
<dbReference type="EMBL" id="CP121689">
    <property type="protein sequence ID" value="WZL75639.1"/>
    <property type="molecule type" value="Genomic_DNA"/>
</dbReference>
<gene>
    <name evidence="7" type="ORF">QBE54_08580</name>
</gene>
<feature type="transmembrane region" description="Helical" evidence="6">
    <location>
        <begin position="252"/>
        <end position="272"/>
    </location>
</feature>
<dbReference type="CDD" id="cd06579">
    <property type="entry name" value="TM_PBP1_transp_AraH_like"/>
    <property type="match status" value="1"/>
</dbReference>
<keyword evidence="3 6" id="KW-0812">Transmembrane</keyword>
<feature type="transmembrane region" description="Helical" evidence="6">
    <location>
        <begin position="332"/>
        <end position="350"/>
    </location>
</feature>
<reference evidence="7 8" key="1">
    <citation type="submission" date="2023-03" db="EMBL/GenBank/DDBJ databases">
        <title>Novel Species.</title>
        <authorList>
            <person name="Ma S."/>
        </authorList>
    </citation>
    <scope>NUCLEOTIDE SEQUENCE [LARGE SCALE GENOMIC DNA]</scope>
    <source>
        <strain evidence="7 8">B11</strain>
    </source>
</reference>
<evidence type="ECO:0000313" key="8">
    <source>
        <dbReference type="Proteomes" id="UP001461341"/>
    </source>
</evidence>
<accession>A0ABZ2Y9I3</accession>
<feature type="transmembrane region" description="Helical" evidence="6">
    <location>
        <begin position="101"/>
        <end position="126"/>
    </location>
</feature>